<evidence type="ECO:0008006" key="2">
    <source>
        <dbReference type="Google" id="ProtNLM"/>
    </source>
</evidence>
<dbReference type="SUPFAM" id="SSF54001">
    <property type="entry name" value="Cysteine proteinases"/>
    <property type="match status" value="1"/>
</dbReference>
<protein>
    <recommendedName>
        <fullName evidence="2">DUF3488 domain-containing protein</fullName>
    </recommendedName>
</protein>
<accession>A0A8W7P8E5</accession>
<proteinExistence type="predicted"/>
<reference evidence="1" key="1">
    <citation type="submission" date="2022-08" db="UniProtKB">
        <authorList>
            <consortium name="EnsemblMetazoa"/>
        </authorList>
    </citation>
    <scope>IDENTIFICATION</scope>
</reference>
<dbReference type="InterPro" id="IPR038765">
    <property type="entry name" value="Papain-like_cys_pep_sf"/>
</dbReference>
<dbReference type="AlphaFoldDB" id="A0A8W7P8E5"/>
<sequence>MQPQLPGLGRSMPSWLLQVQQNWQAAGFAWQQWVVGYDAGKQLNLYRQLGLGEQVDSGAVLRAVLIGGGLACLPLLLLWRRQRSVSPLQQGRYRLVQALAGLKIVVADSDGPLDILNKARRLPEPDYRQLKALLKEYAAMRYRQPADPKQARQWLRRVKAFRPGRQ</sequence>
<organism evidence="1">
    <name type="scientific">Anopheles coluzzii</name>
    <name type="common">African malaria mosquito</name>
    <dbReference type="NCBI Taxonomy" id="1518534"/>
    <lineage>
        <taxon>Eukaryota</taxon>
        <taxon>Metazoa</taxon>
        <taxon>Ecdysozoa</taxon>
        <taxon>Arthropoda</taxon>
        <taxon>Hexapoda</taxon>
        <taxon>Insecta</taxon>
        <taxon>Pterygota</taxon>
        <taxon>Neoptera</taxon>
        <taxon>Endopterygota</taxon>
        <taxon>Diptera</taxon>
        <taxon>Nematocera</taxon>
        <taxon>Culicoidea</taxon>
        <taxon>Culicidae</taxon>
        <taxon>Anophelinae</taxon>
        <taxon>Anopheles</taxon>
    </lineage>
</organism>
<dbReference type="Proteomes" id="UP000075882">
    <property type="component" value="Unassembled WGS sequence"/>
</dbReference>
<dbReference type="EnsemblMetazoa" id="ACOM027013-RA">
    <property type="protein sequence ID" value="ACOM027013-PA.1"/>
    <property type="gene ID" value="ACOM027013"/>
</dbReference>
<name>A0A8W7P8E5_ANOCL</name>
<evidence type="ECO:0000313" key="1">
    <source>
        <dbReference type="EnsemblMetazoa" id="ACOM027013-PA.1"/>
    </source>
</evidence>